<evidence type="ECO:0000313" key="2">
    <source>
        <dbReference type="EMBL" id="KAA6386603.1"/>
    </source>
</evidence>
<sequence>MIDSTDGLSNTSHDINSDKQNAIHNEADTDTNIELNKKIKELQDQVRILETEKEKEQQEKQIEKRRSDQLFERLKQNNEQFDYFLKCLGTQRKSLNIKRSEWVEMNNGLKQEEKGNEDQKNLIRRKKIEVCQNIVLKLLGVQNESSRIIAIEVGIIDSLIWIFASYPIEQIQPIHIWSFFTFTNQIGDETNQLIFNKKPYPQLLRLLDHPFTEVIDRSICGGIDKIFSLFQRNISKYSKDRACFCLGLLYKGQELPQSMNSLIAYLKLLLKDDTEWVNSNARIVLQFLSLNAVNRLEIDNPVIKVVVH</sequence>
<name>A0A5J4VW95_9EUKA</name>
<protein>
    <submittedName>
        <fullName evidence="2">Uncharacterized protein</fullName>
    </submittedName>
</protein>
<evidence type="ECO:0000313" key="3">
    <source>
        <dbReference type="Proteomes" id="UP000324800"/>
    </source>
</evidence>
<feature type="region of interest" description="Disordered" evidence="1">
    <location>
        <begin position="1"/>
        <end position="29"/>
    </location>
</feature>
<feature type="compositionally biased region" description="Polar residues" evidence="1">
    <location>
        <begin position="1"/>
        <end position="23"/>
    </location>
</feature>
<evidence type="ECO:0000256" key="1">
    <source>
        <dbReference type="SAM" id="MobiDB-lite"/>
    </source>
</evidence>
<proteinExistence type="predicted"/>
<gene>
    <name evidence="2" type="ORF">EZS28_017871</name>
</gene>
<reference evidence="2 3" key="1">
    <citation type="submission" date="2019-03" db="EMBL/GenBank/DDBJ databases">
        <title>Single cell metagenomics reveals metabolic interactions within the superorganism composed of flagellate Streblomastix strix and complex community of Bacteroidetes bacteria on its surface.</title>
        <authorList>
            <person name="Treitli S.C."/>
            <person name="Kolisko M."/>
            <person name="Husnik F."/>
            <person name="Keeling P."/>
            <person name="Hampl V."/>
        </authorList>
    </citation>
    <scope>NUCLEOTIDE SEQUENCE [LARGE SCALE GENOMIC DNA]</scope>
    <source>
        <strain evidence="2">ST1C</strain>
    </source>
</reference>
<accession>A0A5J4VW95</accession>
<comment type="caution">
    <text evidence="2">The sequence shown here is derived from an EMBL/GenBank/DDBJ whole genome shotgun (WGS) entry which is preliminary data.</text>
</comment>
<dbReference type="EMBL" id="SNRW01004728">
    <property type="protein sequence ID" value="KAA6386603.1"/>
    <property type="molecule type" value="Genomic_DNA"/>
</dbReference>
<organism evidence="2 3">
    <name type="scientific">Streblomastix strix</name>
    <dbReference type="NCBI Taxonomy" id="222440"/>
    <lineage>
        <taxon>Eukaryota</taxon>
        <taxon>Metamonada</taxon>
        <taxon>Preaxostyla</taxon>
        <taxon>Oxymonadida</taxon>
        <taxon>Streblomastigidae</taxon>
        <taxon>Streblomastix</taxon>
    </lineage>
</organism>
<dbReference type="AlphaFoldDB" id="A0A5J4VW95"/>
<dbReference type="SUPFAM" id="SSF48371">
    <property type="entry name" value="ARM repeat"/>
    <property type="match status" value="1"/>
</dbReference>
<dbReference type="Proteomes" id="UP000324800">
    <property type="component" value="Unassembled WGS sequence"/>
</dbReference>
<dbReference type="InterPro" id="IPR016024">
    <property type="entry name" value="ARM-type_fold"/>
</dbReference>